<dbReference type="AlphaFoldDB" id="A0A918F8M9"/>
<evidence type="ECO:0000313" key="3">
    <source>
        <dbReference type="Proteomes" id="UP000656732"/>
    </source>
</evidence>
<reference evidence="2" key="2">
    <citation type="submission" date="2020-09" db="EMBL/GenBank/DDBJ databases">
        <authorList>
            <person name="Sun Q."/>
            <person name="Ohkuma M."/>
        </authorList>
    </citation>
    <scope>NUCLEOTIDE SEQUENCE</scope>
    <source>
        <strain evidence="2">JCM 4403</strain>
    </source>
</reference>
<name>A0A918F8M9_9ACTN</name>
<reference evidence="2" key="1">
    <citation type="journal article" date="2014" name="Int. J. Syst. Evol. Microbiol.">
        <title>Complete genome sequence of Corynebacterium casei LMG S-19264T (=DSM 44701T), isolated from a smear-ripened cheese.</title>
        <authorList>
            <consortium name="US DOE Joint Genome Institute (JGI-PGF)"/>
            <person name="Walter F."/>
            <person name="Albersmeier A."/>
            <person name="Kalinowski J."/>
            <person name="Ruckert C."/>
        </authorList>
    </citation>
    <scope>NUCLEOTIDE SEQUENCE</scope>
    <source>
        <strain evidence="2">JCM 4403</strain>
    </source>
</reference>
<protein>
    <submittedName>
        <fullName evidence="2">Uncharacterized protein</fullName>
    </submittedName>
</protein>
<dbReference type="Proteomes" id="UP000656732">
    <property type="component" value="Unassembled WGS sequence"/>
</dbReference>
<organism evidence="2 3">
    <name type="scientific">Streptomyces pilosus</name>
    <dbReference type="NCBI Taxonomy" id="28893"/>
    <lineage>
        <taxon>Bacteria</taxon>
        <taxon>Bacillati</taxon>
        <taxon>Actinomycetota</taxon>
        <taxon>Actinomycetes</taxon>
        <taxon>Kitasatosporales</taxon>
        <taxon>Streptomycetaceae</taxon>
        <taxon>Streptomyces</taxon>
    </lineage>
</organism>
<accession>A0A918F8M9</accession>
<evidence type="ECO:0000256" key="1">
    <source>
        <dbReference type="SAM" id="MobiDB-lite"/>
    </source>
</evidence>
<comment type="caution">
    <text evidence="2">The sequence shown here is derived from an EMBL/GenBank/DDBJ whole genome shotgun (WGS) entry which is preliminary data.</text>
</comment>
<feature type="region of interest" description="Disordered" evidence="1">
    <location>
        <begin position="1"/>
        <end position="22"/>
    </location>
</feature>
<gene>
    <name evidence="2" type="ORF">GCM10010280_67990</name>
</gene>
<keyword evidence="3" id="KW-1185">Reference proteome</keyword>
<sequence length="77" mass="8423">MPVHDGGVDSAGELSPSLRQGGAPCCFRRAETPLRLLTSLEPARAVHDEVLARCEEIMRKVCEDFEAIAETTCLPRL</sequence>
<evidence type="ECO:0000313" key="2">
    <source>
        <dbReference type="EMBL" id="GGR10854.1"/>
    </source>
</evidence>
<dbReference type="EMBL" id="BMTU01000028">
    <property type="protein sequence ID" value="GGR10854.1"/>
    <property type="molecule type" value="Genomic_DNA"/>
</dbReference>
<proteinExistence type="predicted"/>